<dbReference type="SMART" id="SM00826">
    <property type="entry name" value="PKS_DH"/>
    <property type="match status" value="1"/>
</dbReference>
<dbReference type="Proteomes" id="UP000188836">
    <property type="component" value="Unassembled WGS sequence"/>
</dbReference>
<dbReference type="InterPro" id="IPR016039">
    <property type="entry name" value="Thiolase-like"/>
</dbReference>
<evidence type="ECO:0000256" key="6">
    <source>
        <dbReference type="ARBA" id="ARBA00023098"/>
    </source>
</evidence>
<dbReference type="SMART" id="SM00822">
    <property type="entry name" value="PKS_KR"/>
    <property type="match status" value="1"/>
</dbReference>
<dbReference type="PROSITE" id="PS52019">
    <property type="entry name" value="PKS_MFAS_DH"/>
    <property type="match status" value="1"/>
</dbReference>
<feature type="active site" description="Proton acceptor; for dehydratase activity" evidence="9">
    <location>
        <position position="867"/>
    </location>
</feature>
<keyword evidence="5" id="KW-0276">Fatty acid metabolism</keyword>
<evidence type="ECO:0000256" key="9">
    <source>
        <dbReference type="PROSITE-ProRule" id="PRU01363"/>
    </source>
</evidence>
<dbReference type="InterPro" id="IPR014043">
    <property type="entry name" value="Acyl_transferase_dom"/>
</dbReference>
<dbReference type="FunFam" id="3.40.50.720:FF:000209">
    <property type="entry name" value="Polyketide synthase Pks12"/>
    <property type="match status" value="1"/>
</dbReference>
<dbReference type="CDD" id="cd00833">
    <property type="entry name" value="PKS"/>
    <property type="match status" value="1"/>
</dbReference>
<dbReference type="SMART" id="SM00829">
    <property type="entry name" value="PKS_ER"/>
    <property type="match status" value="1"/>
</dbReference>
<dbReference type="Pfam" id="PF00698">
    <property type="entry name" value="Acyl_transf_1"/>
    <property type="match status" value="1"/>
</dbReference>
<dbReference type="InterPro" id="IPR049900">
    <property type="entry name" value="PKS_mFAS_DH"/>
</dbReference>
<dbReference type="Pfam" id="PF00550">
    <property type="entry name" value="PP-binding"/>
    <property type="match status" value="1"/>
</dbReference>
<dbReference type="InterPro" id="IPR050091">
    <property type="entry name" value="PKS_NRPS_Biosynth_Enz"/>
</dbReference>
<dbReference type="PROSITE" id="PS00606">
    <property type="entry name" value="KS3_1"/>
    <property type="match status" value="1"/>
</dbReference>
<dbReference type="InterPro" id="IPR006162">
    <property type="entry name" value="Ppantetheine_attach_site"/>
</dbReference>
<dbReference type="PROSITE" id="PS50075">
    <property type="entry name" value="CARRIER"/>
    <property type="match status" value="1"/>
</dbReference>
<dbReference type="InterPro" id="IPR009081">
    <property type="entry name" value="PP-bd_ACP"/>
</dbReference>
<keyword evidence="8" id="KW-0012">Acyltransferase</keyword>
<evidence type="ECO:0000313" key="13">
    <source>
        <dbReference type="EMBL" id="ONM46042.1"/>
    </source>
</evidence>
<dbReference type="SUPFAM" id="SSF52151">
    <property type="entry name" value="FabD/lysophospholipase-like"/>
    <property type="match status" value="1"/>
</dbReference>
<feature type="region of interest" description="N-terminal hotdog fold" evidence="9">
    <location>
        <begin position="835"/>
        <end position="959"/>
    </location>
</feature>
<dbReference type="InterPro" id="IPR036736">
    <property type="entry name" value="ACP-like_sf"/>
</dbReference>
<dbReference type="SMART" id="SM00823">
    <property type="entry name" value="PKS_PP"/>
    <property type="match status" value="1"/>
</dbReference>
<dbReference type="Pfam" id="PF21089">
    <property type="entry name" value="PKS_DH_N"/>
    <property type="match status" value="1"/>
</dbReference>
<evidence type="ECO:0000256" key="8">
    <source>
        <dbReference type="ARBA" id="ARBA00023315"/>
    </source>
</evidence>
<dbReference type="SUPFAM" id="SSF50129">
    <property type="entry name" value="GroES-like"/>
    <property type="match status" value="1"/>
</dbReference>
<evidence type="ECO:0000256" key="1">
    <source>
        <dbReference type="ARBA" id="ARBA00005189"/>
    </source>
</evidence>
<keyword evidence="6" id="KW-0443">Lipid metabolism</keyword>
<feature type="active site" description="Proton donor; for dehydratase activity" evidence="9">
    <location>
        <position position="1032"/>
    </location>
</feature>
<dbReference type="CDD" id="cd05195">
    <property type="entry name" value="enoyl_red"/>
    <property type="match status" value="1"/>
</dbReference>
<dbReference type="Gene3D" id="1.10.1200.10">
    <property type="entry name" value="ACP-like"/>
    <property type="match status" value="1"/>
</dbReference>
<dbReference type="Pfam" id="PF00109">
    <property type="entry name" value="ketoacyl-synt"/>
    <property type="match status" value="1"/>
</dbReference>
<dbReference type="FunFam" id="1.10.1200.10:FF:000007">
    <property type="entry name" value="Probable polyketide synthase pks17"/>
    <property type="match status" value="1"/>
</dbReference>
<dbReference type="InterPro" id="IPR049552">
    <property type="entry name" value="PKS_DH_N"/>
</dbReference>
<dbReference type="SUPFAM" id="SSF53901">
    <property type="entry name" value="Thiolase-like"/>
    <property type="match status" value="1"/>
</dbReference>
<keyword evidence="2" id="KW-0596">Phosphopantetheine</keyword>
<dbReference type="Gene3D" id="3.40.50.11460">
    <property type="match status" value="1"/>
</dbReference>
<dbReference type="InterPro" id="IPR020843">
    <property type="entry name" value="ER"/>
</dbReference>
<dbReference type="Gene3D" id="3.10.129.110">
    <property type="entry name" value="Polyketide synthase dehydratase"/>
    <property type="match status" value="1"/>
</dbReference>
<dbReference type="CDD" id="cd08956">
    <property type="entry name" value="KR_3_FAS_SDR_x"/>
    <property type="match status" value="1"/>
</dbReference>
<dbReference type="InterPro" id="IPR032821">
    <property type="entry name" value="PKS_assoc"/>
</dbReference>
<dbReference type="SMART" id="SM00827">
    <property type="entry name" value="PKS_AT"/>
    <property type="match status" value="1"/>
</dbReference>
<dbReference type="InterPro" id="IPR016035">
    <property type="entry name" value="Acyl_Trfase/lysoPLipase"/>
</dbReference>
<organism evidence="13 14">
    <name type="scientific">Nocardia donostiensis</name>
    <dbReference type="NCBI Taxonomy" id="1538463"/>
    <lineage>
        <taxon>Bacteria</taxon>
        <taxon>Bacillati</taxon>
        <taxon>Actinomycetota</taxon>
        <taxon>Actinomycetes</taxon>
        <taxon>Mycobacteriales</taxon>
        <taxon>Nocardiaceae</taxon>
        <taxon>Nocardia</taxon>
    </lineage>
</organism>
<dbReference type="InterPro" id="IPR042104">
    <property type="entry name" value="PKS_dehydratase_sf"/>
</dbReference>
<dbReference type="InterPro" id="IPR057326">
    <property type="entry name" value="KR_dom"/>
</dbReference>
<dbReference type="GO" id="GO:0004315">
    <property type="term" value="F:3-oxoacyl-[acyl-carrier-protein] synthase activity"/>
    <property type="evidence" value="ECO:0007669"/>
    <property type="project" value="InterPro"/>
</dbReference>
<feature type="domain" description="Ketosynthase family 3 (KS3)" evidence="11">
    <location>
        <begin position="1"/>
        <end position="348"/>
    </location>
</feature>
<evidence type="ECO:0000256" key="4">
    <source>
        <dbReference type="ARBA" id="ARBA00022679"/>
    </source>
</evidence>
<evidence type="ECO:0000256" key="2">
    <source>
        <dbReference type="ARBA" id="ARBA00022450"/>
    </source>
</evidence>
<dbReference type="InterPro" id="IPR001227">
    <property type="entry name" value="Ac_transferase_dom_sf"/>
</dbReference>
<dbReference type="PROSITE" id="PS52004">
    <property type="entry name" value="KS3_2"/>
    <property type="match status" value="1"/>
</dbReference>
<dbReference type="SUPFAM" id="SSF51735">
    <property type="entry name" value="NAD(P)-binding Rossmann-fold domains"/>
    <property type="match status" value="3"/>
</dbReference>
<dbReference type="PANTHER" id="PTHR43775:SF51">
    <property type="entry name" value="INACTIVE PHENOLPHTHIOCEROL SYNTHESIS POLYKETIDE SYNTHASE TYPE I PKS1-RELATED"/>
    <property type="match status" value="1"/>
</dbReference>
<accession>A0A1V2T950</accession>
<dbReference type="SUPFAM" id="SSF47336">
    <property type="entry name" value="ACP-like"/>
    <property type="match status" value="1"/>
</dbReference>
<dbReference type="PROSITE" id="PS00012">
    <property type="entry name" value="PHOSPHOPANTETHEINE"/>
    <property type="match status" value="1"/>
</dbReference>
<dbReference type="GO" id="GO:0016491">
    <property type="term" value="F:oxidoreductase activity"/>
    <property type="evidence" value="ECO:0007669"/>
    <property type="project" value="InterPro"/>
</dbReference>
<dbReference type="Pfam" id="PF08240">
    <property type="entry name" value="ADH_N"/>
    <property type="match status" value="1"/>
</dbReference>
<keyword evidence="4" id="KW-0808">Transferase</keyword>
<proteinExistence type="predicted"/>
<dbReference type="EMBL" id="MUMY01000035">
    <property type="protein sequence ID" value="ONM46042.1"/>
    <property type="molecule type" value="Genomic_DNA"/>
</dbReference>
<dbReference type="GO" id="GO:0031177">
    <property type="term" value="F:phosphopantetheine binding"/>
    <property type="evidence" value="ECO:0007669"/>
    <property type="project" value="InterPro"/>
</dbReference>
<dbReference type="SMART" id="SM00825">
    <property type="entry name" value="PKS_KS"/>
    <property type="match status" value="1"/>
</dbReference>
<dbReference type="InterPro" id="IPR020841">
    <property type="entry name" value="PKS_Beta-ketoAc_synthase_dom"/>
</dbReference>
<dbReference type="FunFam" id="3.90.180.10:FF:000032">
    <property type="entry name" value="Probable polyketide synthase pks1"/>
    <property type="match status" value="1"/>
</dbReference>
<evidence type="ECO:0000313" key="14">
    <source>
        <dbReference type="Proteomes" id="UP000188836"/>
    </source>
</evidence>
<feature type="region of interest" description="C-terminal hotdog fold" evidence="9">
    <location>
        <begin position="972"/>
        <end position="1107"/>
    </location>
</feature>
<dbReference type="InterPro" id="IPR014030">
    <property type="entry name" value="Ketoacyl_synth_N"/>
</dbReference>
<sequence length="2099" mass="220429">MSGAGGFDAGFFGVSPREAVVMDPQQRVLLEVVWEALEDAGVEVGVLRGGDVGVFVGVMYHDYPSGAVSGSVVSGRVAYVLGLEGPAVSVDTACSSSLVALHQAVQALRAGDCSMALVGGVTVMGTPDTFIEFTRQGGLAADGRCKPFAESADGTGWGEGAGVLVIEPISRARELGHEVLAVVRGSAVNSDGASNGLTAPNGPSQQRVIRHALANAALSAADIDVVEAHGTGTVLGDPIEAQALIATYGQGRAPESPLWLGSIKSNIGHTQAAAGVAGVIKMVQAMRHEVLPRTLHVDAPTPHVDWSGGAVRLLTEQQPWPQREDRPRRAGVSSFGISGTNAHVILEEAPPTRDQTVRADETGHLPAAAWLISARNPATLAEQAARLASFVREHPEYDHAVIGRSLAYRTRFEHRAVITGADRDQLLARSTAYAEIAATTDIHAIPGVVSGTARPQGGTVFVFAGQGGQWVGMGCELLSSVPVFAEAVAECAGVMKSLVEWSLWDVLSAGEGSSEVAGLLWRVEVVQPVLFAVMVGVARWWESVGVRADAVIGHSQGEVAAAYVAGALTLEDALRIVVVRSRLIAQELAGSGAMVSVGLPVEQVRPRLTGYGTELGVAAVNGPGSVTVSGAVAAVEGFLADCVHDGVRASRVAVDYASHSAQVERLREALLRELDSVEPQSAEVTFYSTVTGAPMDTRSLDAEYWYQNLRQPVRFTDAVTAALDDEHTLVVEVSPHPLLTSGIEAILDHRTGTAPDSAPTVVHTLRRGDGGLPRLLEAAARAEVSGAAVDWATVCAGPGPRRISLPTYPFQHHHYWLPARADADTFALGLSGGNHPLVAAVVPAPETGGVTLTGRVSVQTHPWLADHTVAGTVLFPGTGFVEWVHRAGVEIGTPVIGELTLLEPLPLPAETAVCVQTVVGGPGDDGGRTVGVYARPDGEPDADWTLHAQGRLIRSEDIHTPPGDLAHWPPAAEPIDIDGVYDELRDAGYGYGPVFQGLRAVWRRGTDLFVDAWLPETVADGNDYAIHPALLDAVLHALALDGPRTSMLLPFSWSAITIHTTGVSAVRAHLTRDASDSITVHAVDPSGRPVLSIESLTLRPFPAGQTTRIPARGLHTLSWTEVPLPAAPAQPATVRPWPADAPGAPHSPGPVVWVLDLTRPDGSGDTVTDTHHRTHRVLAVLQRFTTDTAYHGHALLIITRGAVSVDGEDIGDLPGAAVWGLVRTAQAEEPGRITVIDIDAAARRDQLPQLTTLHEPQLAVRGTALYAPRLIPPPEGALVVPAQRRDHTHGSTFRRDRRAGLGTRVDLCGHVASAQRNIVEPRLPDAEHAEQCRHDAPDQPWRLESVGDGTVDGLIAVAYPAVTGELAAGQVRIAVRAAGLNFRDLLICLGMYPDPHALVGGEAAGVVVEVGPGVVRFAPGDRVMGLVVEGVGPVVVVDERLLIPVPSGWLFAEAAGVPVAFATALYGLRELAEVSPGDRVLIHAATGGVGMAAVQLARVWGAEVFVTASRGKWDTLRGMGFDDDHIADSRSLGFEQRFLSVTDGAGVDVVLDCLAGDFVDASLRLLPRGGRFIEMGKTDIRDPEQVAAEYPGVVYRAFDLLEAGPDRISYLLSEIAAMLSDGRLHPLPVRCWDIHHAPAAFRSFAQTRHIGKLVLTVPAPHLAEGTVIVTGGTGGLGAQFAWHLVTAYGVRSLMLVSRSGATATGVAEATAELAELGARVTVVACDVSDRAEVERLLAAVPSDAPLTGIVHAAGVLDDGTLPSLTPDRVDTVLAPKADAAWYLHELTRNLDLAMFVLFSSAAGVLGAPGQGNYAAANAFLDALAVHRRSIGLPAASIAWGLWASSTGMTGHLSDTGALRLGTALSLGEGLALFDAAVGSALPTVTALRMDRAALTAHARAGTLPPLLRRLVRTPTPATAAEPMLTQRLTGLTGSARHRAVLDLVRGQIATTLGHSGPEAIAPDRNLKDLGFDSLTAVETRNRLNTATGLALPSTLVFDYPTADAIARHILDLIDGPATPDPTDPGLPTAVVAALEQLRRILADLPWSTDRHADLSTRIQTVLGGWSDTHTGNGANHGDNADLDQISAQELFDILDQELG</sequence>
<dbReference type="Gene3D" id="3.40.47.10">
    <property type="match status" value="1"/>
</dbReference>
<dbReference type="Pfam" id="PF13602">
    <property type="entry name" value="ADH_zinc_N_2"/>
    <property type="match status" value="1"/>
</dbReference>
<dbReference type="InterPro" id="IPR020807">
    <property type="entry name" value="PKS_DH"/>
</dbReference>
<dbReference type="STRING" id="1538463.B0T36_23070"/>
<evidence type="ECO:0000256" key="5">
    <source>
        <dbReference type="ARBA" id="ARBA00022832"/>
    </source>
</evidence>
<dbReference type="Gene3D" id="3.40.50.720">
    <property type="entry name" value="NAD(P)-binding Rossmann-like Domain"/>
    <property type="match status" value="1"/>
</dbReference>
<dbReference type="Pfam" id="PF14765">
    <property type="entry name" value="PS-DH"/>
    <property type="match status" value="1"/>
</dbReference>
<dbReference type="SMART" id="SM01294">
    <property type="entry name" value="PKS_PP_betabranch"/>
    <property type="match status" value="1"/>
</dbReference>
<name>A0A1V2T950_9NOCA</name>
<keyword evidence="14" id="KW-1185">Reference proteome</keyword>
<dbReference type="InterPro" id="IPR014031">
    <property type="entry name" value="Ketoacyl_synth_C"/>
</dbReference>
<dbReference type="Gene3D" id="3.40.366.10">
    <property type="entry name" value="Malonyl-Coenzyme A Acyl Carrier Protein, domain 2"/>
    <property type="match status" value="1"/>
</dbReference>
<dbReference type="GO" id="GO:0004312">
    <property type="term" value="F:fatty acid synthase activity"/>
    <property type="evidence" value="ECO:0007669"/>
    <property type="project" value="TreeGrafter"/>
</dbReference>
<dbReference type="InterPro" id="IPR055123">
    <property type="entry name" value="SpnB-like_Rossmann"/>
</dbReference>
<comment type="pathway">
    <text evidence="1">Lipid metabolism.</text>
</comment>
<feature type="domain" description="Carrier" evidence="10">
    <location>
        <begin position="1938"/>
        <end position="2013"/>
    </location>
</feature>
<dbReference type="InterPro" id="IPR049551">
    <property type="entry name" value="PKS_DH_C"/>
</dbReference>
<dbReference type="Pfam" id="PF22953">
    <property type="entry name" value="SpnB_Rossmann"/>
    <property type="match status" value="1"/>
</dbReference>
<dbReference type="FunFam" id="3.40.366.10:FF:000002">
    <property type="entry name" value="Probable polyketide synthase 2"/>
    <property type="match status" value="1"/>
</dbReference>
<evidence type="ECO:0000256" key="3">
    <source>
        <dbReference type="ARBA" id="ARBA00022553"/>
    </source>
</evidence>
<dbReference type="SUPFAM" id="SSF55048">
    <property type="entry name" value="Probable ACP-binding domain of malonyl-CoA ACP transacylase"/>
    <property type="match status" value="1"/>
</dbReference>
<dbReference type="PANTHER" id="PTHR43775">
    <property type="entry name" value="FATTY ACID SYNTHASE"/>
    <property type="match status" value="1"/>
</dbReference>
<dbReference type="Gene3D" id="3.30.70.3290">
    <property type="match status" value="1"/>
</dbReference>
<reference evidence="13 14" key="1">
    <citation type="journal article" date="2016" name="Antonie Van Leeuwenhoek">
        <title>Nocardia donostiensis sp. nov., isolated from human respiratory specimens.</title>
        <authorList>
            <person name="Ercibengoa M."/>
            <person name="Bell M."/>
            <person name="Marimon J.M."/>
            <person name="Humrighouse B."/>
            <person name="Klenk H.P."/>
            <person name="Potter G."/>
            <person name="Perez-Trallero E."/>
        </authorList>
    </citation>
    <scope>NUCLEOTIDE SEQUENCE [LARGE SCALE GENOMIC DNA]</scope>
    <source>
        <strain evidence="13 14">X1655</strain>
    </source>
</reference>
<dbReference type="Gene3D" id="3.90.180.10">
    <property type="entry name" value="Medium-chain alcohol dehydrogenases, catalytic domain"/>
    <property type="match status" value="1"/>
</dbReference>
<evidence type="ECO:0000259" key="12">
    <source>
        <dbReference type="PROSITE" id="PS52019"/>
    </source>
</evidence>
<dbReference type="InterPro" id="IPR020806">
    <property type="entry name" value="PKS_PP-bd"/>
</dbReference>
<dbReference type="InterPro" id="IPR016036">
    <property type="entry name" value="Malonyl_transacylase_ACP-bd"/>
</dbReference>
<dbReference type="GO" id="GO:0006633">
    <property type="term" value="P:fatty acid biosynthetic process"/>
    <property type="evidence" value="ECO:0007669"/>
    <property type="project" value="InterPro"/>
</dbReference>
<protein>
    <submittedName>
        <fullName evidence="13">Uncharacterized protein</fullName>
    </submittedName>
</protein>
<dbReference type="InterPro" id="IPR011032">
    <property type="entry name" value="GroES-like_sf"/>
</dbReference>
<keyword evidence="3" id="KW-0597">Phosphoprotein</keyword>
<gene>
    <name evidence="13" type="ORF">B0T46_25230</name>
</gene>
<dbReference type="Pfam" id="PF08659">
    <property type="entry name" value="KR"/>
    <property type="match status" value="1"/>
</dbReference>
<evidence type="ECO:0000259" key="11">
    <source>
        <dbReference type="PROSITE" id="PS52004"/>
    </source>
</evidence>
<evidence type="ECO:0000259" key="10">
    <source>
        <dbReference type="PROSITE" id="PS50075"/>
    </source>
</evidence>
<dbReference type="Pfam" id="PF02801">
    <property type="entry name" value="Ketoacyl-synt_C"/>
    <property type="match status" value="1"/>
</dbReference>
<feature type="domain" description="PKS/mFAS DH" evidence="12">
    <location>
        <begin position="835"/>
        <end position="1107"/>
    </location>
</feature>
<keyword evidence="7" id="KW-0511">Multifunctional enzyme</keyword>
<comment type="caution">
    <text evidence="13">The sequence shown here is derived from an EMBL/GenBank/DDBJ whole genome shotgun (WGS) entry which is preliminary data.</text>
</comment>
<dbReference type="Pfam" id="PF16197">
    <property type="entry name" value="KAsynt_C_assoc"/>
    <property type="match status" value="1"/>
</dbReference>
<dbReference type="InterPro" id="IPR013968">
    <property type="entry name" value="PKS_KR"/>
</dbReference>
<dbReference type="InterPro" id="IPR018201">
    <property type="entry name" value="Ketoacyl_synth_AS"/>
</dbReference>
<dbReference type="InterPro" id="IPR013154">
    <property type="entry name" value="ADH-like_N"/>
</dbReference>
<evidence type="ECO:0000256" key="7">
    <source>
        <dbReference type="ARBA" id="ARBA00023268"/>
    </source>
</evidence>
<dbReference type="InterPro" id="IPR036291">
    <property type="entry name" value="NAD(P)-bd_dom_sf"/>
</dbReference>